<sequence>MQKEYLSAQKDFDKGKYHDVLTVLNKLIDVNKDPRHYALLGATLVKLKMKGEAAQAFQLAGEQASPHRIKYLREAMRLHFSNNDDISLLRVGGRVLQDAIADPEMAILMAGALTRQEMSGVEAFRKTLAASTNPEHRRFAVRSVKIAQRTPEENQLIIDVFKDNPEDKLIRTAYLTIQRDVNDYAEIEKYEPIVREEIARGNYESVLEEISLYNIRWCDDEKINAIAGAGRGKPVPDAWRAKRRNKPHRWSDKIRLGYISADLWTDHAVMKAFRGVLEAHDRSKFEITLFCNATDTNLKDHNSAYREAWGNIVRIRGKSDEEVAELIKAANIDVLIDLQGHTADTRVSVMNHLTAPVHATWLGYPGTVVNTDIDYLICDRTVVPETSSPNYYEKLCWMPETFFPNDAIHRPLPKPVPRRVCGIPDDAFIFSCFHSNWKYTKQTVDLWIRILNQTPESYLFLICRDQLGARANVRKAFLDAGISGDRILFGSRVADYAAYLDRIALTDLGLDTYPYNGHTTTSEKLWCGVPMLTYKGKNFASRVSESLLNAVGLPEMVCETTDDYVARAVHFYNHHQELKEIRGRLEENRFTHPLFDSERFCRHLETAYGMMVDRAKAGIAPDHFDVPALPPRTAPFKTAE</sequence>
<evidence type="ECO:0000256" key="1">
    <source>
        <dbReference type="ARBA" id="ARBA00004922"/>
    </source>
</evidence>
<evidence type="ECO:0000256" key="2">
    <source>
        <dbReference type="ARBA" id="ARBA00022679"/>
    </source>
</evidence>
<name>A0A561QSI3_9HYPH</name>
<dbReference type="InterPro" id="IPR029489">
    <property type="entry name" value="OGT/SEC/SPY_C"/>
</dbReference>
<dbReference type="GO" id="GO:0006493">
    <property type="term" value="P:protein O-linked glycosylation"/>
    <property type="evidence" value="ECO:0007669"/>
    <property type="project" value="InterPro"/>
</dbReference>
<dbReference type="InterPro" id="IPR037919">
    <property type="entry name" value="OGT"/>
</dbReference>
<keyword evidence="3" id="KW-0677">Repeat</keyword>
<evidence type="ECO:0000256" key="4">
    <source>
        <dbReference type="ARBA" id="ARBA00022803"/>
    </source>
</evidence>
<keyword evidence="2 6" id="KW-0808">Transferase</keyword>
<evidence type="ECO:0000313" key="7">
    <source>
        <dbReference type="Proteomes" id="UP000320653"/>
    </source>
</evidence>
<comment type="caution">
    <text evidence="6">The sequence shown here is derived from an EMBL/GenBank/DDBJ whole genome shotgun (WGS) entry which is preliminary data.</text>
</comment>
<dbReference type="PANTHER" id="PTHR44366:SF1">
    <property type="entry name" value="UDP-N-ACETYLGLUCOSAMINE--PEPTIDE N-ACETYLGLUCOSAMINYLTRANSFERASE 110 KDA SUBUNIT"/>
    <property type="match status" value="1"/>
</dbReference>
<dbReference type="PANTHER" id="PTHR44366">
    <property type="entry name" value="UDP-N-ACETYLGLUCOSAMINE--PEPTIDE N-ACETYLGLUCOSAMINYLTRANSFERASE 110 KDA SUBUNIT"/>
    <property type="match status" value="1"/>
</dbReference>
<reference evidence="6 7" key="1">
    <citation type="submission" date="2019-06" db="EMBL/GenBank/DDBJ databases">
        <title>Sorghum-associated microbial communities from plants grown in Nebraska, USA.</title>
        <authorList>
            <person name="Schachtman D."/>
        </authorList>
    </citation>
    <scope>NUCLEOTIDE SEQUENCE [LARGE SCALE GENOMIC DNA]</scope>
    <source>
        <strain evidence="6 7">1225</strain>
    </source>
</reference>
<dbReference type="Gene3D" id="3.40.50.2000">
    <property type="entry name" value="Glycogen Phosphorylase B"/>
    <property type="match status" value="1"/>
</dbReference>
<protein>
    <submittedName>
        <fullName evidence="6">Putative O-linked N-acetylglucosamine transferase (SPINDLY family)</fullName>
    </submittedName>
</protein>
<evidence type="ECO:0000313" key="6">
    <source>
        <dbReference type="EMBL" id="TWF53365.1"/>
    </source>
</evidence>
<feature type="domain" description="O-GlcNAc transferase C-terminal" evidence="5">
    <location>
        <begin position="249"/>
        <end position="406"/>
    </location>
</feature>
<accession>A0A561QSI3</accession>
<evidence type="ECO:0000256" key="3">
    <source>
        <dbReference type="ARBA" id="ARBA00022737"/>
    </source>
</evidence>
<evidence type="ECO:0000259" key="5">
    <source>
        <dbReference type="Pfam" id="PF13844"/>
    </source>
</evidence>
<dbReference type="Gene3D" id="3.40.50.11380">
    <property type="match status" value="1"/>
</dbReference>
<dbReference type="GO" id="GO:0097363">
    <property type="term" value="F:protein O-acetylglucosaminyltransferase activity"/>
    <property type="evidence" value="ECO:0007669"/>
    <property type="project" value="TreeGrafter"/>
</dbReference>
<feature type="domain" description="O-GlcNAc transferase C-terminal" evidence="5">
    <location>
        <begin position="418"/>
        <end position="604"/>
    </location>
</feature>
<dbReference type="EMBL" id="VIWP01000004">
    <property type="protein sequence ID" value="TWF53365.1"/>
    <property type="molecule type" value="Genomic_DNA"/>
</dbReference>
<dbReference type="Proteomes" id="UP000320653">
    <property type="component" value="Unassembled WGS sequence"/>
</dbReference>
<dbReference type="AlphaFoldDB" id="A0A561QSI3"/>
<keyword evidence="7" id="KW-1185">Reference proteome</keyword>
<keyword evidence="4" id="KW-0802">TPR repeat</keyword>
<gene>
    <name evidence="6" type="ORF">FHW37_104644</name>
</gene>
<organism evidence="6 7">
    <name type="scientific">Neorhizobium alkalisoli</name>
    <dbReference type="NCBI Taxonomy" id="528178"/>
    <lineage>
        <taxon>Bacteria</taxon>
        <taxon>Pseudomonadati</taxon>
        <taxon>Pseudomonadota</taxon>
        <taxon>Alphaproteobacteria</taxon>
        <taxon>Hyphomicrobiales</taxon>
        <taxon>Rhizobiaceae</taxon>
        <taxon>Rhizobium/Agrobacterium group</taxon>
        <taxon>Neorhizobium</taxon>
    </lineage>
</organism>
<comment type="pathway">
    <text evidence="1">Protein modification; protein glycosylation.</text>
</comment>
<dbReference type="Pfam" id="PF13844">
    <property type="entry name" value="Glyco_transf_41"/>
    <property type="match status" value="2"/>
</dbReference>
<proteinExistence type="predicted"/>